<protein>
    <submittedName>
        <fullName evidence="1">Uncharacterized protein</fullName>
    </submittedName>
</protein>
<keyword evidence="2" id="KW-1185">Reference proteome</keyword>
<sequence length="66" mass="7850">MNKNKRTYVPYSASRRLSRSYMTPTYQNVTITWYRSSIMLMVYPSHTLSTFLTPLNLERWSSATYS</sequence>
<dbReference type="KEGG" id="mis:MICPUN_64976"/>
<dbReference type="EMBL" id="CP001335">
    <property type="protein sequence ID" value="ACO68205.1"/>
    <property type="molecule type" value="Genomic_DNA"/>
</dbReference>
<proteinExistence type="predicted"/>
<accession>C1EJL1</accession>
<dbReference type="InParanoid" id="C1EJL1"/>
<dbReference type="GeneID" id="8249924"/>
<dbReference type="RefSeq" id="XP_002506947.1">
    <property type="nucleotide sequence ID" value="XM_002506901.1"/>
</dbReference>
<dbReference type="AlphaFoldDB" id="C1EJL1"/>
<dbReference type="Proteomes" id="UP000002009">
    <property type="component" value="Chromosome 17"/>
</dbReference>
<evidence type="ECO:0000313" key="1">
    <source>
        <dbReference type="EMBL" id="ACO68205.1"/>
    </source>
</evidence>
<name>C1EJL1_MICCC</name>
<evidence type="ECO:0000313" key="2">
    <source>
        <dbReference type="Proteomes" id="UP000002009"/>
    </source>
</evidence>
<gene>
    <name evidence="1" type="ORF">MICPUN_64976</name>
</gene>
<reference evidence="1 2" key="1">
    <citation type="journal article" date="2009" name="Science">
        <title>Green evolution and dynamic adaptations revealed by genomes of the marine picoeukaryotes Micromonas.</title>
        <authorList>
            <person name="Worden A.Z."/>
            <person name="Lee J.H."/>
            <person name="Mock T."/>
            <person name="Rouze P."/>
            <person name="Simmons M.P."/>
            <person name="Aerts A.L."/>
            <person name="Allen A.E."/>
            <person name="Cuvelier M.L."/>
            <person name="Derelle E."/>
            <person name="Everett M.V."/>
            <person name="Foulon E."/>
            <person name="Grimwood J."/>
            <person name="Gundlach H."/>
            <person name="Henrissat B."/>
            <person name="Napoli C."/>
            <person name="McDonald S.M."/>
            <person name="Parker M.S."/>
            <person name="Rombauts S."/>
            <person name="Salamov A."/>
            <person name="Von Dassow P."/>
            <person name="Badger J.H."/>
            <person name="Coutinho P.M."/>
            <person name="Demir E."/>
            <person name="Dubchak I."/>
            <person name="Gentemann C."/>
            <person name="Eikrem W."/>
            <person name="Gready J.E."/>
            <person name="John U."/>
            <person name="Lanier W."/>
            <person name="Lindquist E.A."/>
            <person name="Lucas S."/>
            <person name="Mayer K.F."/>
            <person name="Moreau H."/>
            <person name="Not F."/>
            <person name="Otillar R."/>
            <person name="Panaud O."/>
            <person name="Pangilinan J."/>
            <person name="Paulsen I."/>
            <person name="Piegu B."/>
            <person name="Poliakov A."/>
            <person name="Robbens S."/>
            <person name="Schmutz J."/>
            <person name="Toulza E."/>
            <person name="Wyss T."/>
            <person name="Zelensky A."/>
            <person name="Zhou K."/>
            <person name="Armbrust E.V."/>
            <person name="Bhattacharya D."/>
            <person name="Goodenough U.W."/>
            <person name="Van de Peer Y."/>
            <person name="Grigoriev I.V."/>
        </authorList>
    </citation>
    <scope>NUCLEOTIDE SEQUENCE [LARGE SCALE GENOMIC DNA]</scope>
    <source>
        <strain evidence="2">RCC299 / NOUM17</strain>
    </source>
</reference>
<organism evidence="1 2">
    <name type="scientific">Micromonas commoda (strain RCC299 / NOUM17 / CCMP2709)</name>
    <name type="common">Picoplanktonic green alga</name>
    <dbReference type="NCBI Taxonomy" id="296587"/>
    <lineage>
        <taxon>Eukaryota</taxon>
        <taxon>Viridiplantae</taxon>
        <taxon>Chlorophyta</taxon>
        <taxon>Mamiellophyceae</taxon>
        <taxon>Mamiellales</taxon>
        <taxon>Mamiellaceae</taxon>
        <taxon>Micromonas</taxon>
    </lineage>
</organism>